<evidence type="ECO:0000313" key="3">
    <source>
        <dbReference type="EMBL" id="MDR6290158.1"/>
    </source>
</evidence>
<name>A0ABU1JNG9_9PROT</name>
<accession>A0ABU1JNG9</accession>
<gene>
    <name evidence="3" type="ORF">E9232_002679</name>
</gene>
<protein>
    <submittedName>
        <fullName evidence="3">Uncharacterized protein</fullName>
    </submittedName>
</protein>
<comment type="caution">
    <text evidence="3">The sequence shown here is derived from an EMBL/GenBank/DDBJ whole genome shotgun (WGS) entry which is preliminary data.</text>
</comment>
<keyword evidence="2" id="KW-0732">Signal</keyword>
<dbReference type="Proteomes" id="UP001262410">
    <property type="component" value="Unassembled WGS sequence"/>
</dbReference>
<feature type="compositionally biased region" description="Low complexity" evidence="1">
    <location>
        <begin position="30"/>
        <end position="44"/>
    </location>
</feature>
<reference evidence="3 4" key="1">
    <citation type="submission" date="2023-07" db="EMBL/GenBank/DDBJ databases">
        <title>Sorghum-associated microbial communities from plants grown in Nebraska, USA.</title>
        <authorList>
            <person name="Schachtman D."/>
        </authorList>
    </citation>
    <scope>NUCLEOTIDE SEQUENCE [LARGE SCALE GENOMIC DNA]</scope>
    <source>
        <strain evidence="3 4">584</strain>
    </source>
</reference>
<evidence type="ECO:0000313" key="4">
    <source>
        <dbReference type="Proteomes" id="UP001262410"/>
    </source>
</evidence>
<feature type="compositionally biased region" description="Pro residues" evidence="1">
    <location>
        <begin position="46"/>
        <end position="56"/>
    </location>
</feature>
<evidence type="ECO:0000256" key="1">
    <source>
        <dbReference type="SAM" id="MobiDB-lite"/>
    </source>
</evidence>
<feature type="signal peptide" evidence="2">
    <location>
        <begin position="1"/>
        <end position="19"/>
    </location>
</feature>
<evidence type="ECO:0000256" key="2">
    <source>
        <dbReference type="SAM" id="SignalP"/>
    </source>
</evidence>
<proteinExistence type="predicted"/>
<dbReference type="RefSeq" id="WP_309794611.1">
    <property type="nucleotide sequence ID" value="NZ_JAVDPW010000004.1"/>
</dbReference>
<organism evidence="3 4">
    <name type="scientific">Inquilinus ginsengisoli</name>
    <dbReference type="NCBI Taxonomy" id="363840"/>
    <lineage>
        <taxon>Bacteria</taxon>
        <taxon>Pseudomonadati</taxon>
        <taxon>Pseudomonadota</taxon>
        <taxon>Alphaproteobacteria</taxon>
        <taxon>Rhodospirillales</taxon>
        <taxon>Rhodospirillaceae</taxon>
        <taxon>Inquilinus</taxon>
    </lineage>
</organism>
<feature type="region of interest" description="Disordered" evidence="1">
    <location>
        <begin position="30"/>
        <end position="56"/>
    </location>
</feature>
<feature type="chain" id="PRO_5045924340" evidence="2">
    <location>
        <begin position="20"/>
        <end position="56"/>
    </location>
</feature>
<dbReference type="EMBL" id="JAVDPW010000004">
    <property type="protein sequence ID" value="MDR6290158.1"/>
    <property type="molecule type" value="Genomic_DNA"/>
</dbReference>
<keyword evidence="4" id="KW-1185">Reference proteome</keyword>
<sequence length="56" mass="5696">MKLIILAAVATLVASPAFACPYSAQAQAQGGQSQIQAQSGQSQIPQTPPPATDKKS</sequence>